<gene>
    <name evidence="1" type="ORF">SAMN04489759_101278</name>
</gene>
<dbReference type="RefSeq" id="WP_093738399.1">
    <property type="nucleotide sequence ID" value="NZ_FNBP01000001.1"/>
</dbReference>
<keyword evidence="2" id="KW-1185">Reference proteome</keyword>
<organism evidence="1 2">
    <name type="scientific">Sulfitobacter delicatus</name>
    <dbReference type="NCBI Taxonomy" id="218672"/>
    <lineage>
        <taxon>Bacteria</taxon>
        <taxon>Pseudomonadati</taxon>
        <taxon>Pseudomonadota</taxon>
        <taxon>Alphaproteobacteria</taxon>
        <taxon>Rhodobacterales</taxon>
        <taxon>Roseobacteraceae</taxon>
        <taxon>Sulfitobacter</taxon>
    </lineage>
</organism>
<dbReference type="EMBL" id="FNBP01000001">
    <property type="protein sequence ID" value="SDF06507.1"/>
    <property type="molecule type" value="Genomic_DNA"/>
</dbReference>
<reference evidence="2" key="1">
    <citation type="submission" date="2016-10" db="EMBL/GenBank/DDBJ databases">
        <authorList>
            <person name="Varghese N."/>
            <person name="Submissions S."/>
        </authorList>
    </citation>
    <scope>NUCLEOTIDE SEQUENCE [LARGE SCALE GENOMIC DNA]</scope>
    <source>
        <strain evidence="2">DSM 16477</strain>
    </source>
</reference>
<evidence type="ECO:0000313" key="1">
    <source>
        <dbReference type="EMBL" id="SDF06507.1"/>
    </source>
</evidence>
<name>A0A1G7I143_9RHOB</name>
<dbReference type="OrthoDB" id="7772846at2"/>
<evidence type="ECO:0000313" key="2">
    <source>
        <dbReference type="Proteomes" id="UP000199399"/>
    </source>
</evidence>
<accession>A0A1G7I143</accession>
<proteinExistence type="predicted"/>
<dbReference type="Proteomes" id="UP000199399">
    <property type="component" value="Unassembled WGS sequence"/>
</dbReference>
<dbReference type="STRING" id="218672.SAMN04489759_101278"/>
<protein>
    <submittedName>
        <fullName evidence="1">Uncharacterized protein</fullName>
    </submittedName>
</protein>
<sequence>MSRFDLTKTVMRQGVWQGVLTARSGEEDAPEIAVTHLGNAVEGVTVTAQEVAGRWDLNVPIPAEAVADGVQTLIISDQSTGDQLGHITLIAGEALGDDIRAEMDLLRAELDMLKRAFRRHCRETS</sequence>
<dbReference type="AlphaFoldDB" id="A0A1G7I143"/>